<comment type="caution">
    <text evidence="9">The sequence shown here is derived from an EMBL/GenBank/DDBJ whole genome shotgun (WGS) entry which is preliminary data.</text>
</comment>
<feature type="domain" description="Histidine kinase" evidence="7">
    <location>
        <begin position="179"/>
        <end position="403"/>
    </location>
</feature>
<dbReference type="PRINTS" id="PR00344">
    <property type="entry name" value="BCTRLSENSOR"/>
</dbReference>
<sequence length="406" mass="46301">MVLIVDDIKANIIALKKTLELHDIEVDTAESGEEALKKILKTNYCLIIMDVQMPGLDGFEVVKILSGNKRTKDIPVIFLSALNIEKKYIFKGYETGAVEYITKPVDTDLLMLKVKTFLKIYEQQNELKLTKELLSKEIKIRKEAQDNLEIKIAERTKELVLKNEELELKNHELQQFAWVVSHDLNEPIRKIQIFIKIIKELYLKDDEKGINYVDRTIKSAERMQTLITDLLAYSRLSAQVKPEVTDLNIVLQEVLSDFDYLIERKNAAVKTTELPTIDSIPSQLRQVFQNLIGNALKFSGVNEPPLIEITSELIVDKSFDSPTSPEGKYCRIIVKDNGIGFDEIYLDRIFIIFQSLNDRQTYEGTGIGLAIAKKIIEKHNGLITAKSEVGKGASFIIVLPLKYELK</sequence>
<dbReference type="InterPro" id="IPR001789">
    <property type="entry name" value="Sig_transdc_resp-reg_receiver"/>
</dbReference>
<evidence type="ECO:0000256" key="2">
    <source>
        <dbReference type="ARBA" id="ARBA00012438"/>
    </source>
</evidence>
<evidence type="ECO:0000259" key="7">
    <source>
        <dbReference type="PROSITE" id="PS50109"/>
    </source>
</evidence>
<keyword evidence="5" id="KW-0418">Kinase</keyword>
<dbReference type="Gene3D" id="3.30.565.10">
    <property type="entry name" value="Histidine kinase-like ATPase, C-terminal domain"/>
    <property type="match status" value="1"/>
</dbReference>
<dbReference type="Gene3D" id="3.40.50.2300">
    <property type="match status" value="1"/>
</dbReference>
<comment type="catalytic activity">
    <reaction evidence="1">
        <text>ATP + protein L-histidine = ADP + protein N-phospho-L-histidine.</text>
        <dbReference type="EC" id="2.7.13.3"/>
    </reaction>
</comment>
<name>A0ABP7GJQ2_9FLAO</name>
<evidence type="ECO:0000256" key="6">
    <source>
        <dbReference type="PROSITE-ProRule" id="PRU00169"/>
    </source>
</evidence>
<keyword evidence="3 6" id="KW-0597">Phosphoprotein</keyword>
<reference evidence="10" key="1">
    <citation type="journal article" date="2019" name="Int. J. Syst. Evol. Microbiol.">
        <title>The Global Catalogue of Microorganisms (GCM) 10K type strain sequencing project: providing services to taxonomists for standard genome sequencing and annotation.</title>
        <authorList>
            <consortium name="The Broad Institute Genomics Platform"/>
            <consortium name="The Broad Institute Genome Sequencing Center for Infectious Disease"/>
            <person name="Wu L."/>
            <person name="Ma J."/>
        </authorList>
    </citation>
    <scope>NUCLEOTIDE SEQUENCE [LARGE SCALE GENOMIC DNA]</scope>
    <source>
        <strain evidence="10">JCM 17337</strain>
    </source>
</reference>
<dbReference type="PROSITE" id="PS50110">
    <property type="entry name" value="RESPONSE_REGULATORY"/>
    <property type="match status" value="1"/>
</dbReference>
<evidence type="ECO:0000256" key="1">
    <source>
        <dbReference type="ARBA" id="ARBA00000085"/>
    </source>
</evidence>
<dbReference type="InterPro" id="IPR036097">
    <property type="entry name" value="HisK_dim/P_sf"/>
</dbReference>
<dbReference type="InterPro" id="IPR011006">
    <property type="entry name" value="CheY-like_superfamily"/>
</dbReference>
<dbReference type="Pfam" id="PF02518">
    <property type="entry name" value="HATPase_c"/>
    <property type="match status" value="1"/>
</dbReference>
<dbReference type="SUPFAM" id="SSF47384">
    <property type="entry name" value="Homodimeric domain of signal transducing histidine kinase"/>
    <property type="match status" value="1"/>
</dbReference>
<dbReference type="Pfam" id="PF00512">
    <property type="entry name" value="HisKA"/>
    <property type="match status" value="1"/>
</dbReference>
<dbReference type="SUPFAM" id="SSF55874">
    <property type="entry name" value="ATPase domain of HSP90 chaperone/DNA topoisomerase II/histidine kinase"/>
    <property type="match status" value="1"/>
</dbReference>
<keyword evidence="4" id="KW-0808">Transferase</keyword>
<dbReference type="CDD" id="cd00082">
    <property type="entry name" value="HisKA"/>
    <property type="match status" value="1"/>
</dbReference>
<dbReference type="InterPro" id="IPR003661">
    <property type="entry name" value="HisK_dim/P_dom"/>
</dbReference>
<proteinExistence type="predicted"/>
<dbReference type="InterPro" id="IPR005467">
    <property type="entry name" value="His_kinase_dom"/>
</dbReference>
<protein>
    <recommendedName>
        <fullName evidence="2">histidine kinase</fullName>
        <ecNumber evidence="2">2.7.13.3</ecNumber>
    </recommendedName>
</protein>
<evidence type="ECO:0000256" key="5">
    <source>
        <dbReference type="ARBA" id="ARBA00022777"/>
    </source>
</evidence>
<dbReference type="SUPFAM" id="SSF52172">
    <property type="entry name" value="CheY-like"/>
    <property type="match status" value="1"/>
</dbReference>
<feature type="domain" description="Response regulatory" evidence="8">
    <location>
        <begin position="1"/>
        <end position="118"/>
    </location>
</feature>
<dbReference type="Gene3D" id="1.10.287.130">
    <property type="match status" value="1"/>
</dbReference>
<dbReference type="SMART" id="SM00448">
    <property type="entry name" value="REC"/>
    <property type="match status" value="1"/>
</dbReference>
<dbReference type="EMBL" id="BAABDU010000004">
    <property type="protein sequence ID" value="GAA3768354.1"/>
    <property type="molecule type" value="Genomic_DNA"/>
</dbReference>
<organism evidence="9 10">
    <name type="scientific">Flavobacterium ginsengiterrae</name>
    <dbReference type="NCBI Taxonomy" id="871695"/>
    <lineage>
        <taxon>Bacteria</taxon>
        <taxon>Pseudomonadati</taxon>
        <taxon>Bacteroidota</taxon>
        <taxon>Flavobacteriia</taxon>
        <taxon>Flavobacteriales</taxon>
        <taxon>Flavobacteriaceae</taxon>
        <taxon>Flavobacterium</taxon>
    </lineage>
</organism>
<dbReference type="InterPro" id="IPR036890">
    <property type="entry name" value="HATPase_C_sf"/>
</dbReference>
<evidence type="ECO:0000256" key="4">
    <source>
        <dbReference type="ARBA" id="ARBA00022679"/>
    </source>
</evidence>
<dbReference type="PANTHER" id="PTHR43304:SF1">
    <property type="entry name" value="PAC DOMAIN-CONTAINING PROTEIN"/>
    <property type="match status" value="1"/>
</dbReference>
<dbReference type="InterPro" id="IPR004358">
    <property type="entry name" value="Sig_transdc_His_kin-like_C"/>
</dbReference>
<dbReference type="PANTHER" id="PTHR43304">
    <property type="entry name" value="PHYTOCHROME-LIKE PROTEIN CPH1"/>
    <property type="match status" value="1"/>
</dbReference>
<dbReference type="SMART" id="SM00388">
    <property type="entry name" value="HisKA"/>
    <property type="match status" value="1"/>
</dbReference>
<dbReference type="EC" id="2.7.13.3" evidence="2"/>
<keyword evidence="10" id="KW-1185">Reference proteome</keyword>
<dbReference type="Proteomes" id="UP001500748">
    <property type="component" value="Unassembled WGS sequence"/>
</dbReference>
<accession>A0ABP7GJQ2</accession>
<dbReference type="InterPro" id="IPR052162">
    <property type="entry name" value="Sensor_kinase/Photoreceptor"/>
</dbReference>
<evidence type="ECO:0000256" key="3">
    <source>
        <dbReference type="ARBA" id="ARBA00022553"/>
    </source>
</evidence>
<dbReference type="InterPro" id="IPR003594">
    <property type="entry name" value="HATPase_dom"/>
</dbReference>
<feature type="modified residue" description="4-aspartylphosphate" evidence="6">
    <location>
        <position position="50"/>
    </location>
</feature>
<evidence type="ECO:0000259" key="8">
    <source>
        <dbReference type="PROSITE" id="PS50110"/>
    </source>
</evidence>
<evidence type="ECO:0000313" key="9">
    <source>
        <dbReference type="EMBL" id="GAA3768354.1"/>
    </source>
</evidence>
<gene>
    <name evidence="9" type="ORF">GCM10022423_21820</name>
</gene>
<dbReference type="Pfam" id="PF00072">
    <property type="entry name" value="Response_reg"/>
    <property type="match status" value="1"/>
</dbReference>
<dbReference type="SMART" id="SM00387">
    <property type="entry name" value="HATPase_c"/>
    <property type="match status" value="1"/>
</dbReference>
<dbReference type="PROSITE" id="PS50109">
    <property type="entry name" value="HIS_KIN"/>
    <property type="match status" value="1"/>
</dbReference>
<evidence type="ECO:0000313" key="10">
    <source>
        <dbReference type="Proteomes" id="UP001500748"/>
    </source>
</evidence>
<dbReference type="RefSeq" id="WP_345144222.1">
    <property type="nucleotide sequence ID" value="NZ_BAABDU010000004.1"/>
</dbReference>